<gene>
    <name evidence="2" type="ORF">L9059_13730</name>
</gene>
<sequence length="1187" mass="129423">MAVHYASPDSDNYDIVVINDIHLTPRPSPPSTINFDNESNQTGNPQRSQLKVLDDLFGPIKMGPYSITRKALDSLGATFHGQRLDGNNTFFRHAKRSFINSIQLDPLHVEARLRSYSTGDDYRLTSLLFEMASRRPLTAPPLLTDVPASLADSEAYRRKLDKLLKSAQKLDISHHHMPKHTPHWVNRVKSSSMLGVGVGLQAFGIYSGLRGLQDAVARKDEGEIIFNSLSIAGEFASLAVEVAVTKQAKYMINAGQRAYSDFARTSMGVRLARGGGLIAAAVTLPFDIICAVKSFDNAANTAGKEAIDHYVSGGMSVASAAMSLILGVAALAGFSMAGPVGLTAGLLLVAGSQAYAAVRIVDEIDDYIQLSTHERLRTGWFAFWGISPDESIEDRLAIAKATTAHSKMLQASAKELLDGSLKDRIEVIINGTFDVELTPAGVRYYDWDAHQNSHKIIKSPRIIDGNDDLDARYGVPIDTPGASFGTEGTAKGIAWFIGAGNDTVRGVKNKSNSFYFGAGTKVLEGGRKDDEFMFEGAAESLLSLDTQQALNIIKGGDGQDTLVLAGKVEHLHQRHPGYLIDLQLGTLEILTNSGQPGRTHTRLDSIENIETLVAGRNRVVGTDGANTIVSRGDDHVQAGAGDDQISMLNGDGVVNGGPGRDRYLIAHKAGTVVVIEDGIDDSVIALGWRLELIDSWRIVSNTLVITSKFDLDDHLRRTLIIEGVYQMAGAHRQLQNRLLTFITEDGFQLVPDCPETIEDDFPLYVNAVIVQPGKSKQPIIVNTSVMALAAAGNKHYFLPNQQTRTTLNVKHRDNAALSFLYIDFASTDLSSVETHYSMDLTVRLDRDHPTYKTCSLSLNFDDKCITISNLASSHGVGYVLLTDRLTRPPLEMNHQFIIVFNDGVSYHLRPPALADSDIMKMTRFAYVQQTTPKALVQRPGLYDFIQPDENEAHSLGASDKCVNLSAPAVQTAVEVLEGAGSRYLVHLSADMTLRVTTPGAYADASVKSPSASVWEFDATPLGLCDINLVNNALLIGSTTIQLPRYDSPDDLIDPIRVITSQGITYAVDLAFDALYIDSLDGRFFNGQNRANITLINELAAIKQPTISVQNIAMRDGTIGALSYNPSKQRWVLDTDTSRLIQFADLLPLNRCAHQLEHCYARVKSQVITEPTLDAAELQLTLDACKLH</sequence>
<dbReference type="Proteomes" id="UP001299876">
    <property type="component" value="Unassembled WGS sequence"/>
</dbReference>
<evidence type="ECO:0000313" key="3">
    <source>
        <dbReference type="Proteomes" id="UP001299876"/>
    </source>
</evidence>
<name>A0ABT0EZN9_9PSED</name>
<comment type="caution">
    <text evidence="2">The sequence shown here is derived from an EMBL/GenBank/DDBJ whole genome shotgun (WGS) entry which is preliminary data.</text>
</comment>
<dbReference type="RefSeq" id="WP_247291572.1">
    <property type="nucleotide sequence ID" value="NZ_JAKNRW010000009.1"/>
</dbReference>
<feature type="compositionally biased region" description="Polar residues" evidence="1">
    <location>
        <begin position="31"/>
        <end position="46"/>
    </location>
</feature>
<organism evidence="2 3">
    <name type="scientific">Pseudomonas violetae</name>
    <dbReference type="NCBI Taxonomy" id="2915813"/>
    <lineage>
        <taxon>Bacteria</taxon>
        <taxon>Pseudomonadati</taxon>
        <taxon>Pseudomonadota</taxon>
        <taxon>Gammaproteobacteria</taxon>
        <taxon>Pseudomonadales</taxon>
        <taxon>Pseudomonadaceae</taxon>
        <taxon>Pseudomonas</taxon>
    </lineage>
</organism>
<evidence type="ECO:0000313" key="2">
    <source>
        <dbReference type="EMBL" id="MCK1791225.1"/>
    </source>
</evidence>
<dbReference type="SUPFAM" id="SSF51120">
    <property type="entry name" value="beta-Roll"/>
    <property type="match status" value="1"/>
</dbReference>
<proteinExistence type="predicted"/>
<dbReference type="Gene3D" id="2.150.10.10">
    <property type="entry name" value="Serralysin-like metalloprotease, C-terminal"/>
    <property type="match status" value="1"/>
</dbReference>
<evidence type="ECO:0000256" key="1">
    <source>
        <dbReference type="SAM" id="MobiDB-lite"/>
    </source>
</evidence>
<dbReference type="EMBL" id="JAKNRW010000009">
    <property type="protein sequence ID" value="MCK1791225.1"/>
    <property type="molecule type" value="Genomic_DNA"/>
</dbReference>
<protein>
    <submittedName>
        <fullName evidence="2">Calcium-binding protein</fullName>
    </submittedName>
</protein>
<dbReference type="InterPro" id="IPR011049">
    <property type="entry name" value="Serralysin-like_metalloprot_C"/>
</dbReference>
<feature type="region of interest" description="Disordered" evidence="1">
    <location>
        <begin position="27"/>
        <end position="46"/>
    </location>
</feature>
<reference evidence="2 3" key="1">
    <citation type="submission" date="2022-02" db="EMBL/GenBank/DDBJ databases">
        <title>Comparative genomics of the first Antarctic Pseudomonas spp. capable of biotransforming 2,4,6-Trinitrotoluene.</title>
        <authorList>
            <person name="Cabrera M.A."/>
            <person name="Marquez S.L."/>
            <person name="Perez-Donoso J.M."/>
        </authorList>
    </citation>
    <scope>NUCLEOTIDE SEQUENCE [LARGE SCALE GENOMIC DNA]</scope>
    <source>
        <strain evidence="2 3">TNT19</strain>
    </source>
</reference>
<keyword evidence="3" id="KW-1185">Reference proteome</keyword>
<accession>A0ABT0EZN9</accession>